<feature type="region of interest" description="Disordered" evidence="1">
    <location>
        <begin position="318"/>
        <end position="362"/>
    </location>
</feature>
<feature type="region of interest" description="Disordered" evidence="1">
    <location>
        <begin position="1113"/>
        <end position="1235"/>
    </location>
</feature>
<evidence type="ECO:0000313" key="5">
    <source>
        <dbReference type="Proteomes" id="UP000265515"/>
    </source>
</evidence>
<evidence type="ECO:0000259" key="2">
    <source>
        <dbReference type="Pfam" id="PF21588"/>
    </source>
</evidence>
<evidence type="ECO:0000256" key="1">
    <source>
        <dbReference type="SAM" id="MobiDB-lite"/>
    </source>
</evidence>
<dbReference type="Gramene" id="GBG75641">
    <property type="protein sequence ID" value="GBG75641"/>
    <property type="gene ID" value="CBR_g20270"/>
</dbReference>
<dbReference type="InterPro" id="IPR038741">
    <property type="entry name" value="AP5B1"/>
</dbReference>
<dbReference type="OMA" id="IGHIHIF"/>
<dbReference type="PANTHER" id="PTHR34033:SF1">
    <property type="entry name" value="AP-5 COMPLEX SUBUNIT BETA-1"/>
    <property type="match status" value="1"/>
</dbReference>
<feature type="compositionally biased region" description="Basic residues" evidence="1">
    <location>
        <begin position="1172"/>
        <end position="1182"/>
    </location>
</feature>
<feature type="compositionally biased region" description="Acidic residues" evidence="1">
    <location>
        <begin position="1188"/>
        <end position="1198"/>
    </location>
</feature>
<comment type="caution">
    <text evidence="4">The sequence shown here is derived from an EMBL/GenBank/DDBJ whole genome shotgun (WGS) entry which is preliminary data.</text>
</comment>
<dbReference type="Proteomes" id="UP000265515">
    <property type="component" value="Unassembled WGS sequence"/>
</dbReference>
<dbReference type="SUPFAM" id="SSF48371">
    <property type="entry name" value="ARM repeat"/>
    <property type="match status" value="1"/>
</dbReference>
<evidence type="ECO:0000259" key="3">
    <source>
        <dbReference type="Pfam" id="PF21590"/>
    </source>
</evidence>
<feature type="domain" description="AP5B1 middle" evidence="2">
    <location>
        <begin position="824"/>
        <end position="888"/>
    </location>
</feature>
<accession>A0A388L037</accession>
<dbReference type="Pfam" id="PF21590">
    <property type="entry name" value="AP5B1_C"/>
    <property type="match status" value="1"/>
</dbReference>
<evidence type="ECO:0000313" key="4">
    <source>
        <dbReference type="EMBL" id="GBG75641.1"/>
    </source>
</evidence>
<dbReference type="OrthoDB" id="646197at2759"/>
<feature type="compositionally biased region" description="Polar residues" evidence="1">
    <location>
        <begin position="327"/>
        <end position="339"/>
    </location>
</feature>
<dbReference type="GO" id="GO:0030119">
    <property type="term" value="C:AP-type membrane coat adaptor complex"/>
    <property type="evidence" value="ECO:0007669"/>
    <property type="project" value="TreeGrafter"/>
</dbReference>
<dbReference type="InterPro" id="IPR016024">
    <property type="entry name" value="ARM-type_fold"/>
</dbReference>
<feature type="region of interest" description="Disordered" evidence="1">
    <location>
        <begin position="791"/>
        <end position="818"/>
    </location>
</feature>
<dbReference type="GO" id="GO:0016197">
    <property type="term" value="P:endosomal transport"/>
    <property type="evidence" value="ECO:0007669"/>
    <property type="project" value="InterPro"/>
</dbReference>
<organism evidence="4 5">
    <name type="scientific">Chara braunii</name>
    <name type="common">Braun's stonewort</name>
    <dbReference type="NCBI Taxonomy" id="69332"/>
    <lineage>
        <taxon>Eukaryota</taxon>
        <taxon>Viridiplantae</taxon>
        <taxon>Streptophyta</taxon>
        <taxon>Charophyceae</taxon>
        <taxon>Charales</taxon>
        <taxon>Characeae</taxon>
        <taxon>Chara</taxon>
    </lineage>
</organism>
<keyword evidence="5" id="KW-1185">Reference proteome</keyword>
<proteinExistence type="predicted"/>
<feature type="compositionally biased region" description="Basic and acidic residues" evidence="1">
    <location>
        <begin position="1199"/>
        <end position="1211"/>
    </location>
</feature>
<dbReference type="Pfam" id="PF21588">
    <property type="entry name" value="AP5B1_middle"/>
    <property type="match status" value="1"/>
</dbReference>
<gene>
    <name evidence="4" type="ORF">CBR_g20270</name>
</gene>
<feature type="domain" description="AP5B1 C-terminal" evidence="3">
    <location>
        <begin position="1530"/>
        <end position="1574"/>
    </location>
</feature>
<dbReference type="PANTHER" id="PTHR34033">
    <property type="entry name" value="AP-5 COMPLEX SUBUNIT BETA-1"/>
    <property type="match status" value="1"/>
</dbReference>
<dbReference type="EMBL" id="BFEA01000228">
    <property type="protein sequence ID" value="GBG75641.1"/>
    <property type="molecule type" value="Genomic_DNA"/>
</dbReference>
<name>A0A388L037_CHABU</name>
<protein>
    <submittedName>
        <fullName evidence="4">Uncharacterized protein</fullName>
    </submittedName>
</protein>
<dbReference type="InterPro" id="IPR048979">
    <property type="entry name" value="AP5B1_middle"/>
</dbReference>
<sequence length="1581" mass="172092">MDAQKALSVQEWEQILIDFGAREKSRRRWLTVYPPPMLFENALNVIAREKDLQLKSLALCLLEEYGEILVGPNPSAALNRVVDILLAVVGVSVDGSFVTYVFKGQVLVTFTSLAIQLEIARSNPLKLQSLVEVLLAIISRVNQGQDRHVRGVACECLRELELAYPCLLHNCIGHIHIFCQSEKTHVIQSYILLLTTILQHVSACLCVLPTAPSTAGNSAAASSRASRSSDWPPLSLSSSISLWLQAASSVKAQAASDAGDGLHSQSRPLLSMQTPLLPFTLPSFLLTFCNADKLCAQNRSKGAVYGSERQQVAGPEVLGSVGSVSGKSTDSQSRSSLQRTPGPRKAAVSMTPSQSGRFSDAGEVDVSGRAGIAAENAPASSADTTASAPAVSTSSIPVCELSPSMWKESSRVVSFVLESLHRLTPCSVLELAMLLSSTVVALDIRFSHIKHHLLPILDVHDPALCHALLLLHVRLPDAFDGGDLAQLLKWIFLLSKDAALPLVFRLLSIHWLAGSQLHSSFLPLLLQQQQQQQLQQQQQQEMSSAGTAANTTALSCLKVCVKGLYPSLFDPLSLKAICLEMLAYCIPYLMEVIATAPTQQDGQKHPACKLLAESLSSVAGYQLAAHGSLEEHIMLRTLHRVLSATCPVSENCLQKSGSRPGPLLAPIPSPQAEAKRWDSHCGSPELRLVLFRAVKDILVSTSLKILRAVPGVLDFVRRLSICALHRKAGDMLLWRIQTDLLPDLQANRALPAYFPFMEKLLENKEIPPQPVLRLLFRYLCAREGLGLIPGSTGSKGGQVPPPVVSRGSGGSKAAASQAVKRPRKRLWLHGNQVLGLCRIAMLNHHSSEIFSLSCQILQVLCLRFPDVEVRDSARLYLRLLTEAEGSKLRKILSYAQELKDDYKGVAGTFPTLLRGSSMPSDRDEGAASSEVFLSRIRLPLVADAMGAVQQRPEFLPATGSTLGHDERTEGDMPWQWNNEEGSRHRPVGCLESPQDTSSDGLDGLGDVDEVVACYFRGIWGPGTEKRKIRVPCLVWYQAADEAFGRVGDPRTLLTRIPSGNGFDSADECGELESDEEVAQWPVVYSVVFSFSMSPTLYEPIAPIQVPFLLSQPPRRNKEIPASDDGSGSDLGEGRYRPEGGEVSNCARVGGTNRSSDGPLERESGRAQNSSGRYRRSRLRRARPNVSAAEEDGEEEEVDEKERGGSVEKEHDDDNDNDAADADAYAGGDDDFAGEELGGDEHADLCRVGVELVMVELCPIEPVPSSMDVCVAYTGEAGRTAASRLSSIPVGIEDLFLLPHVPRCLPSSSLPSREQEKTISPLKFRIALFGELWSACRGGREVIRGVESPGEEEERNGGNADAMGNSVIIEGAEAVKLLDMSVDSVLDALDVHLAPFVFSVTGTALGEILRERESPLYRLVDEIDRLGVFGKGDEDDPYLDRSGGYDDVSDASAPAHFSERYEKTAGWHAQGGKKPRSKAAVGTAGNSMQLVVVEDPWEGGGLGRAGEGGNVRYEGEFRRRGRQAPWLKLGSMKVLIFLPPRYHLLLWMEVSTESTLVRMRTDYLPCLAQMDEYLEILVCRIT</sequence>
<dbReference type="InterPro" id="IPR048981">
    <property type="entry name" value="AP5B1_C"/>
</dbReference>
<reference evidence="4 5" key="1">
    <citation type="journal article" date="2018" name="Cell">
        <title>The Chara Genome: Secondary Complexity and Implications for Plant Terrestrialization.</title>
        <authorList>
            <person name="Nishiyama T."/>
            <person name="Sakayama H."/>
            <person name="Vries J.D."/>
            <person name="Buschmann H."/>
            <person name="Saint-Marcoux D."/>
            <person name="Ullrich K.K."/>
            <person name="Haas F.B."/>
            <person name="Vanderstraeten L."/>
            <person name="Becker D."/>
            <person name="Lang D."/>
            <person name="Vosolsobe S."/>
            <person name="Rombauts S."/>
            <person name="Wilhelmsson P.K.I."/>
            <person name="Janitza P."/>
            <person name="Kern R."/>
            <person name="Heyl A."/>
            <person name="Rumpler F."/>
            <person name="Villalobos L.I.A.C."/>
            <person name="Clay J.M."/>
            <person name="Skokan R."/>
            <person name="Toyoda A."/>
            <person name="Suzuki Y."/>
            <person name="Kagoshima H."/>
            <person name="Schijlen E."/>
            <person name="Tajeshwar N."/>
            <person name="Catarino B."/>
            <person name="Hetherington A.J."/>
            <person name="Saltykova A."/>
            <person name="Bonnot C."/>
            <person name="Breuninger H."/>
            <person name="Symeonidi A."/>
            <person name="Radhakrishnan G.V."/>
            <person name="Van Nieuwerburgh F."/>
            <person name="Deforce D."/>
            <person name="Chang C."/>
            <person name="Karol K.G."/>
            <person name="Hedrich R."/>
            <person name="Ulvskov P."/>
            <person name="Glockner G."/>
            <person name="Delwiche C.F."/>
            <person name="Petrasek J."/>
            <person name="Van de Peer Y."/>
            <person name="Friml J."/>
            <person name="Beilby M."/>
            <person name="Dolan L."/>
            <person name="Kohara Y."/>
            <person name="Sugano S."/>
            <person name="Fujiyama A."/>
            <person name="Delaux P.-M."/>
            <person name="Quint M."/>
            <person name="TheiBen G."/>
            <person name="Hagemann M."/>
            <person name="Harholt J."/>
            <person name="Dunand C."/>
            <person name="Zachgo S."/>
            <person name="Langdale J."/>
            <person name="Maumus F."/>
            <person name="Straeten D.V.D."/>
            <person name="Gould S.B."/>
            <person name="Rensing S.A."/>
        </authorList>
    </citation>
    <scope>NUCLEOTIDE SEQUENCE [LARGE SCALE GENOMIC DNA]</scope>
    <source>
        <strain evidence="4 5">S276</strain>
    </source>
</reference>